<evidence type="ECO:0000256" key="1">
    <source>
        <dbReference type="ARBA" id="ARBA00001936"/>
    </source>
</evidence>
<dbReference type="Proteomes" id="UP001341281">
    <property type="component" value="Chromosome 09"/>
</dbReference>
<accession>A0AAQ3UNT6</accession>
<evidence type="ECO:0000256" key="6">
    <source>
        <dbReference type="ARBA" id="ARBA00011245"/>
    </source>
</evidence>
<gene>
    <name evidence="13" type="ORF">U9M48_040726</name>
</gene>
<evidence type="ECO:0000256" key="8">
    <source>
        <dbReference type="ARBA" id="ARBA00022723"/>
    </source>
</evidence>
<keyword evidence="14" id="KW-1185">Reference proteome</keyword>
<feature type="domain" description="Terpene synthase N-terminal" evidence="11">
    <location>
        <begin position="26"/>
        <end position="193"/>
    </location>
</feature>
<dbReference type="FunFam" id="1.10.600.10:FF:000007">
    <property type="entry name" value="Isoprene synthase, chloroplastic"/>
    <property type="match status" value="1"/>
</dbReference>
<keyword evidence="9" id="KW-0460">Magnesium</keyword>
<comment type="subcellular location">
    <subcellularLocation>
        <location evidence="3">Cytoplasm</location>
    </subcellularLocation>
</comment>
<evidence type="ECO:0000313" key="13">
    <source>
        <dbReference type="EMBL" id="WVZ94894.1"/>
    </source>
</evidence>
<dbReference type="InterPro" id="IPR034741">
    <property type="entry name" value="Terpene_cyclase-like_1_C"/>
</dbReference>
<comment type="subunit">
    <text evidence="6">Monomer.</text>
</comment>
<evidence type="ECO:0000256" key="9">
    <source>
        <dbReference type="ARBA" id="ARBA00022842"/>
    </source>
</evidence>
<comment type="similarity">
    <text evidence="5">Belongs to the terpene synthase family.</text>
</comment>
<dbReference type="GO" id="GO:0000287">
    <property type="term" value="F:magnesium ion binding"/>
    <property type="evidence" value="ECO:0007669"/>
    <property type="project" value="InterPro"/>
</dbReference>
<evidence type="ECO:0000256" key="2">
    <source>
        <dbReference type="ARBA" id="ARBA00001946"/>
    </source>
</evidence>
<dbReference type="Pfam" id="PF03936">
    <property type="entry name" value="Terpene_synth_C"/>
    <property type="match status" value="1"/>
</dbReference>
<proteinExistence type="inferred from homology"/>
<comment type="cofactor">
    <cofactor evidence="2">
        <name>Mg(2+)</name>
        <dbReference type="ChEBI" id="CHEBI:18420"/>
    </cofactor>
</comment>
<evidence type="ECO:0000256" key="5">
    <source>
        <dbReference type="ARBA" id="ARBA00006333"/>
    </source>
</evidence>
<dbReference type="SFLD" id="SFLDG01019">
    <property type="entry name" value="Terpene_Cyclase_Like_1_C_Termi"/>
    <property type="match status" value="1"/>
</dbReference>
<dbReference type="InterPro" id="IPR050148">
    <property type="entry name" value="Terpene_synthase-like"/>
</dbReference>
<dbReference type="PANTHER" id="PTHR31225">
    <property type="entry name" value="OS04G0344100 PROTEIN-RELATED"/>
    <property type="match status" value="1"/>
</dbReference>
<dbReference type="Gene3D" id="1.50.10.130">
    <property type="entry name" value="Terpene synthase, N-terminal domain"/>
    <property type="match status" value="1"/>
</dbReference>
<dbReference type="InterPro" id="IPR005630">
    <property type="entry name" value="Terpene_synthase_metal-bd"/>
</dbReference>
<keyword evidence="7" id="KW-0963">Cytoplasm</keyword>
<feature type="domain" description="Terpene synthase metal-binding" evidence="12">
    <location>
        <begin position="252"/>
        <end position="482"/>
    </location>
</feature>
<dbReference type="InterPro" id="IPR008930">
    <property type="entry name" value="Terpenoid_cyclase/PrenylTrfase"/>
</dbReference>
<dbReference type="InterPro" id="IPR001906">
    <property type="entry name" value="Terpene_synth_N"/>
</dbReference>
<dbReference type="GO" id="GO:0010333">
    <property type="term" value="F:terpene synthase activity"/>
    <property type="evidence" value="ECO:0007669"/>
    <property type="project" value="InterPro"/>
</dbReference>
<dbReference type="GO" id="GO:0016102">
    <property type="term" value="P:diterpenoid biosynthetic process"/>
    <property type="evidence" value="ECO:0007669"/>
    <property type="project" value="InterPro"/>
</dbReference>
<dbReference type="GO" id="GO:0005737">
    <property type="term" value="C:cytoplasm"/>
    <property type="evidence" value="ECO:0007669"/>
    <property type="project" value="UniProtKB-SubCell"/>
</dbReference>
<protein>
    <recommendedName>
        <fullName evidence="15">Sesquiterpene synthase</fullName>
    </recommendedName>
</protein>
<evidence type="ECO:0000313" key="14">
    <source>
        <dbReference type="Proteomes" id="UP001341281"/>
    </source>
</evidence>
<dbReference type="PANTHER" id="PTHR31225:SF168">
    <property type="entry name" value="INACTIVE SESQUITHUJENE SYNTHASE"/>
    <property type="match status" value="1"/>
</dbReference>
<dbReference type="SFLD" id="SFLDS00005">
    <property type="entry name" value="Isoprenoid_Synthase_Type_I"/>
    <property type="match status" value="1"/>
</dbReference>
<dbReference type="EMBL" id="CP144753">
    <property type="protein sequence ID" value="WVZ94894.1"/>
    <property type="molecule type" value="Genomic_DNA"/>
</dbReference>
<keyword evidence="8" id="KW-0479">Metal-binding</keyword>
<evidence type="ECO:0000259" key="12">
    <source>
        <dbReference type="Pfam" id="PF03936"/>
    </source>
</evidence>
<comment type="cofactor">
    <cofactor evidence="1">
        <name>Mn(2+)</name>
        <dbReference type="ChEBI" id="CHEBI:29035"/>
    </cofactor>
</comment>
<dbReference type="InterPro" id="IPR044814">
    <property type="entry name" value="Terpene_cyclase_plant_C1"/>
</dbReference>
<evidence type="ECO:0000259" key="11">
    <source>
        <dbReference type="Pfam" id="PF01397"/>
    </source>
</evidence>
<sequence length="538" mass="62645">MALPASACHSKKAEELRKATTFHPSLWDDFFLTYQPPTAPQQAYMQERADVLTEDVRKIVKGSTELPETLNLIITLQRLGLDYYYESEIENLLHDVYNSDYNDKDLNLVSMRFYLLRKSNYDVPSDVFLKFKTEDGNFAVPDTRSLLSLYNAAYLRRHGDKVLDEAISFTRRCLQDILDHPESPFTKEVSSSLRTPLFRRVGILEARDYIPTYEKEATRNEAILEFAKLNFNLQQLAFCKEVKHCTVWWKEFLAKSKMTFVRDRIVEVYFWMNGACYDPPYSHSRIILTKITSLVTILDDMFDTYGTTEECMKFAEATYRWDESAVSLLPEYMKGFYLFLLETFDSFEHELGPEKSYRMKRLVQQYSKEVKWRDEDYVPQTMSEHLQVSMESIGSVALACAAYVGMGDIITKKTLEWVLSYPEFLTSYGIFVRLSNDLVSTKREQTADHSASTIHCYMKEHGTTMNDACEKIKELTEDSWKDMIEQRLALTELPKVVPETVFHFSRTTDNMYKNCDAFTSSQALKEMVELLLVKPIPE</sequence>
<dbReference type="Gene3D" id="1.10.600.10">
    <property type="entry name" value="Farnesyl Diphosphate Synthase"/>
    <property type="match status" value="1"/>
</dbReference>
<dbReference type="InterPro" id="IPR008949">
    <property type="entry name" value="Isoprenoid_synthase_dom_sf"/>
</dbReference>
<evidence type="ECO:0000256" key="4">
    <source>
        <dbReference type="ARBA" id="ARBA00004721"/>
    </source>
</evidence>
<evidence type="ECO:0000256" key="7">
    <source>
        <dbReference type="ARBA" id="ARBA00022490"/>
    </source>
</evidence>
<dbReference type="SUPFAM" id="SSF48576">
    <property type="entry name" value="Terpenoid synthases"/>
    <property type="match status" value="1"/>
</dbReference>
<evidence type="ECO:0000256" key="10">
    <source>
        <dbReference type="ARBA" id="ARBA00023211"/>
    </source>
</evidence>
<evidence type="ECO:0008006" key="15">
    <source>
        <dbReference type="Google" id="ProtNLM"/>
    </source>
</evidence>
<keyword evidence="10" id="KW-0464">Manganese</keyword>
<comment type="pathway">
    <text evidence="4">Secondary metabolite biosynthesis; terpenoid biosynthesis.</text>
</comment>
<reference evidence="13 14" key="1">
    <citation type="submission" date="2024-02" db="EMBL/GenBank/DDBJ databases">
        <title>High-quality chromosome-scale genome assembly of Pensacola bahiagrass (Paspalum notatum Flugge var. saurae).</title>
        <authorList>
            <person name="Vega J.M."/>
            <person name="Podio M."/>
            <person name="Orjuela J."/>
            <person name="Siena L.A."/>
            <person name="Pessino S.C."/>
            <person name="Combes M.C."/>
            <person name="Mariac C."/>
            <person name="Albertini E."/>
            <person name="Pupilli F."/>
            <person name="Ortiz J.P.A."/>
            <person name="Leblanc O."/>
        </authorList>
    </citation>
    <scope>NUCLEOTIDE SEQUENCE [LARGE SCALE GENOMIC DNA]</scope>
    <source>
        <strain evidence="13">R1</strain>
        <tissue evidence="13">Leaf</tissue>
    </source>
</reference>
<evidence type="ECO:0000256" key="3">
    <source>
        <dbReference type="ARBA" id="ARBA00004496"/>
    </source>
</evidence>
<dbReference type="CDD" id="cd00684">
    <property type="entry name" value="Terpene_cyclase_plant_C1"/>
    <property type="match status" value="1"/>
</dbReference>
<organism evidence="13 14">
    <name type="scientific">Paspalum notatum var. saurae</name>
    <dbReference type="NCBI Taxonomy" id="547442"/>
    <lineage>
        <taxon>Eukaryota</taxon>
        <taxon>Viridiplantae</taxon>
        <taxon>Streptophyta</taxon>
        <taxon>Embryophyta</taxon>
        <taxon>Tracheophyta</taxon>
        <taxon>Spermatophyta</taxon>
        <taxon>Magnoliopsida</taxon>
        <taxon>Liliopsida</taxon>
        <taxon>Poales</taxon>
        <taxon>Poaceae</taxon>
        <taxon>PACMAD clade</taxon>
        <taxon>Panicoideae</taxon>
        <taxon>Andropogonodae</taxon>
        <taxon>Paspaleae</taxon>
        <taxon>Paspalinae</taxon>
        <taxon>Paspalum</taxon>
    </lineage>
</organism>
<dbReference type="Pfam" id="PF01397">
    <property type="entry name" value="Terpene_synth"/>
    <property type="match status" value="1"/>
</dbReference>
<name>A0AAQ3UNT6_PASNO</name>
<dbReference type="SUPFAM" id="SSF48239">
    <property type="entry name" value="Terpenoid cyclases/Protein prenyltransferases"/>
    <property type="match status" value="1"/>
</dbReference>
<dbReference type="InterPro" id="IPR036965">
    <property type="entry name" value="Terpene_synth_N_sf"/>
</dbReference>
<dbReference type="AlphaFoldDB" id="A0AAQ3UNT6"/>